<comment type="caution">
    <text evidence="2">The sequence shown here is derived from an EMBL/GenBank/DDBJ whole genome shotgun (WGS) entry which is preliminary data.</text>
</comment>
<feature type="transmembrane region" description="Helical" evidence="1">
    <location>
        <begin position="12"/>
        <end position="33"/>
    </location>
</feature>
<dbReference type="EMBL" id="JASMWN010000009">
    <property type="protein sequence ID" value="MDU9004733.1"/>
    <property type="molecule type" value="Genomic_DNA"/>
</dbReference>
<proteinExistence type="predicted"/>
<accession>A0ABU3VEX8</accession>
<organism evidence="2 3">
    <name type="scientific">Sedimentitalea todarodis</name>
    <dbReference type="NCBI Taxonomy" id="1631240"/>
    <lineage>
        <taxon>Bacteria</taxon>
        <taxon>Pseudomonadati</taxon>
        <taxon>Pseudomonadota</taxon>
        <taxon>Alphaproteobacteria</taxon>
        <taxon>Rhodobacterales</taxon>
        <taxon>Paracoccaceae</taxon>
        <taxon>Sedimentitalea</taxon>
    </lineage>
</organism>
<dbReference type="RefSeq" id="WP_316776863.1">
    <property type="nucleotide sequence ID" value="NZ_JASMWN010000009.1"/>
</dbReference>
<reference evidence="3" key="1">
    <citation type="submission" date="2023-05" db="EMBL/GenBank/DDBJ databases">
        <title>Sedimentitalea sp. nov. JM2-8.</title>
        <authorList>
            <person name="Huang J."/>
        </authorList>
    </citation>
    <scope>NUCLEOTIDE SEQUENCE [LARGE SCALE GENOMIC DNA]</scope>
    <source>
        <strain evidence="3">KHS03</strain>
    </source>
</reference>
<gene>
    <name evidence="2" type="ORF">QO231_12835</name>
</gene>
<keyword evidence="1" id="KW-0812">Transmembrane</keyword>
<keyword evidence="3" id="KW-1185">Reference proteome</keyword>
<evidence type="ECO:0000313" key="3">
    <source>
        <dbReference type="Proteomes" id="UP001255416"/>
    </source>
</evidence>
<evidence type="ECO:0000313" key="2">
    <source>
        <dbReference type="EMBL" id="MDU9004733.1"/>
    </source>
</evidence>
<keyword evidence="1" id="KW-0472">Membrane</keyword>
<dbReference type="Proteomes" id="UP001255416">
    <property type="component" value="Unassembled WGS sequence"/>
</dbReference>
<name>A0ABU3VEX8_9RHOB</name>
<sequence length="146" mass="16360">MNRNPQYVEWRFFAISAFMLIRAFVSFALFCLVDAKVRGYASPVQTKKTGEVMWSQRVVTSDAIPAFIKRGGKLEYLPIHTSSGWNWELWAISPDASRTHVVSSKTGEPRVFKTADAVLAFHLRQYPDASGLFIPVAPEQHGIAAT</sequence>
<protein>
    <submittedName>
        <fullName evidence="2">Uncharacterized protein</fullName>
    </submittedName>
</protein>
<keyword evidence="1" id="KW-1133">Transmembrane helix</keyword>
<evidence type="ECO:0000256" key="1">
    <source>
        <dbReference type="SAM" id="Phobius"/>
    </source>
</evidence>